<name>A0A1M7JDD2_9RHOB</name>
<protein>
    <submittedName>
        <fullName evidence="3">Tripartite tricarboxylate transporter TctB family protein</fullName>
    </submittedName>
</protein>
<dbReference type="EMBL" id="FRCB01000008">
    <property type="protein sequence ID" value="SHM50958.1"/>
    <property type="molecule type" value="Genomic_DNA"/>
</dbReference>
<sequence>MLRHRNFAHDLFCLTIIGFGFFVIYGGLELSIGTMRRIGPGFFPLGLGAIMAILGVGLLFERQDENRDDTRNPRGLIFISLALAAFAGLLETLGLFPATAAMVLLVVAAEPERVSLPTVIGLIAGLWAVGYLLFVVVLRLPLQPLAPEIWTMM</sequence>
<keyword evidence="4" id="KW-1185">Reference proteome</keyword>
<feature type="transmembrane region" description="Helical" evidence="1">
    <location>
        <begin position="81"/>
        <end position="107"/>
    </location>
</feature>
<dbReference type="RefSeq" id="WP_149780367.1">
    <property type="nucleotide sequence ID" value="NZ_FRCB01000008.1"/>
</dbReference>
<accession>A0A1M7JDD2</accession>
<evidence type="ECO:0000256" key="1">
    <source>
        <dbReference type="SAM" id="Phobius"/>
    </source>
</evidence>
<keyword evidence="1" id="KW-1133">Transmembrane helix</keyword>
<organism evidence="3 4">
    <name type="scientific">Roseovarius litoreus</name>
    <dbReference type="NCBI Taxonomy" id="1155722"/>
    <lineage>
        <taxon>Bacteria</taxon>
        <taxon>Pseudomonadati</taxon>
        <taxon>Pseudomonadota</taxon>
        <taxon>Alphaproteobacteria</taxon>
        <taxon>Rhodobacterales</taxon>
        <taxon>Roseobacteraceae</taxon>
        <taxon>Roseovarius</taxon>
    </lineage>
</organism>
<feature type="transmembrane region" description="Helical" evidence="1">
    <location>
        <begin position="7"/>
        <end position="28"/>
    </location>
</feature>
<evidence type="ECO:0000259" key="2">
    <source>
        <dbReference type="Pfam" id="PF07331"/>
    </source>
</evidence>
<dbReference type="Pfam" id="PF07331">
    <property type="entry name" value="TctB"/>
    <property type="match status" value="1"/>
</dbReference>
<evidence type="ECO:0000313" key="3">
    <source>
        <dbReference type="EMBL" id="SHM50958.1"/>
    </source>
</evidence>
<keyword evidence="1" id="KW-0812">Transmembrane</keyword>
<dbReference type="InterPro" id="IPR009936">
    <property type="entry name" value="DUF1468"/>
</dbReference>
<keyword evidence="1" id="KW-0472">Membrane</keyword>
<dbReference type="AlphaFoldDB" id="A0A1M7JDD2"/>
<feature type="transmembrane region" description="Helical" evidence="1">
    <location>
        <begin position="119"/>
        <end position="142"/>
    </location>
</feature>
<gene>
    <name evidence="3" type="ORF">SAMN05443432_108139</name>
</gene>
<proteinExistence type="predicted"/>
<feature type="transmembrane region" description="Helical" evidence="1">
    <location>
        <begin position="40"/>
        <end position="60"/>
    </location>
</feature>
<reference evidence="3 4" key="1">
    <citation type="submission" date="2016-11" db="EMBL/GenBank/DDBJ databases">
        <authorList>
            <person name="Varghese N."/>
            <person name="Submissions S."/>
        </authorList>
    </citation>
    <scope>NUCLEOTIDE SEQUENCE [LARGE SCALE GENOMIC DNA]</scope>
    <source>
        <strain evidence="3 4">DSM 28249</strain>
    </source>
</reference>
<dbReference type="Proteomes" id="UP000322545">
    <property type="component" value="Unassembled WGS sequence"/>
</dbReference>
<evidence type="ECO:0000313" key="4">
    <source>
        <dbReference type="Proteomes" id="UP000322545"/>
    </source>
</evidence>
<feature type="domain" description="DUF1468" evidence="2">
    <location>
        <begin position="12"/>
        <end position="142"/>
    </location>
</feature>